<dbReference type="AlphaFoldDB" id="A0A381ZN96"/>
<name>A0A381ZN96_9ZZZZ</name>
<gene>
    <name evidence="1" type="ORF">METZ01_LOCUS143543</name>
</gene>
<reference evidence="1" key="1">
    <citation type="submission" date="2018-05" db="EMBL/GenBank/DDBJ databases">
        <authorList>
            <person name="Lanie J.A."/>
            <person name="Ng W.-L."/>
            <person name="Kazmierczak K.M."/>
            <person name="Andrzejewski T.M."/>
            <person name="Davidsen T.M."/>
            <person name="Wayne K.J."/>
            <person name="Tettelin H."/>
            <person name="Glass J.I."/>
            <person name="Rusch D."/>
            <person name="Podicherti R."/>
            <person name="Tsui H.-C.T."/>
            <person name="Winkler M.E."/>
        </authorList>
    </citation>
    <scope>NUCLEOTIDE SEQUENCE</scope>
</reference>
<feature type="non-terminal residue" evidence="1">
    <location>
        <position position="1"/>
    </location>
</feature>
<organism evidence="1">
    <name type="scientific">marine metagenome</name>
    <dbReference type="NCBI Taxonomy" id="408172"/>
    <lineage>
        <taxon>unclassified sequences</taxon>
        <taxon>metagenomes</taxon>
        <taxon>ecological metagenomes</taxon>
    </lineage>
</organism>
<evidence type="ECO:0000313" key="1">
    <source>
        <dbReference type="EMBL" id="SVA90689.1"/>
    </source>
</evidence>
<dbReference type="InterPro" id="IPR036388">
    <property type="entry name" value="WH-like_DNA-bd_sf"/>
</dbReference>
<protein>
    <recommendedName>
        <fullName evidence="2">Regulatory protein RecX</fullName>
    </recommendedName>
</protein>
<proteinExistence type="predicted"/>
<dbReference type="EMBL" id="UINC01021985">
    <property type="protein sequence ID" value="SVA90689.1"/>
    <property type="molecule type" value="Genomic_DNA"/>
</dbReference>
<evidence type="ECO:0008006" key="2">
    <source>
        <dbReference type="Google" id="ProtNLM"/>
    </source>
</evidence>
<dbReference type="Gene3D" id="1.10.10.10">
    <property type="entry name" value="Winged helix-like DNA-binding domain superfamily/Winged helix DNA-binding domain"/>
    <property type="match status" value="1"/>
</dbReference>
<sequence>VSVEGVQYSNDGTVTLNLSDNRKLKLALEKWSELGQPLNKTLSDKEQKVLEQESCYTLIRNKMLSFLARREHSAEELRRKLKQSSSISKTVDFSDLLERCLQEMQEKGFQSDDRFARQYVESKLVN</sequence>
<accession>A0A381ZN96</accession>
<feature type="non-terminal residue" evidence="1">
    <location>
        <position position="126"/>
    </location>
</feature>